<dbReference type="InterPro" id="IPR011990">
    <property type="entry name" value="TPR-like_helical_dom_sf"/>
</dbReference>
<dbReference type="STRING" id="28181.BEN30_10705"/>
<reference evidence="3" key="1">
    <citation type="submission" date="2016-07" db="EMBL/GenBank/DDBJ databases">
        <authorList>
            <person name="Florea S."/>
            <person name="Webb J.S."/>
            <person name="Jaromczyk J."/>
            <person name="Schardl C.L."/>
        </authorList>
    </citation>
    <scope>NUCLEOTIDE SEQUENCE [LARGE SCALE GENOMIC DNA]</scope>
    <source>
        <strain evidence="3">MV-1</strain>
    </source>
</reference>
<dbReference type="OrthoDB" id="112232at2"/>
<dbReference type="Gene3D" id="1.25.40.10">
    <property type="entry name" value="Tetratricopeptide repeat domain"/>
    <property type="match status" value="1"/>
</dbReference>
<dbReference type="RefSeq" id="WP_069958071.1">
    <property type="nucleotide sequence ID" value="NZ_MCGG01000027.1"/>
</dbReference>
<dbReference type="InterPro" id="IPR006597">
    <property type="entry name" value="Sel1-like"/>
</dbReference>
<comment type="caution">
    <text evidence="2">The sequence shown here is derived from an EMBL/GenBank/DDBJ whole genome shotgun (WGS) entry which is preliminary data.</text>
</comment>
<keyword evidence="3" id="KW-1185">Reference proteome</keyword>
<dbReference type="SUPFAM" id="SSF81901">
    <property type="entry name" value="HCP-like"/>
    <property type="match status" value="1"/>
</dbReference>
<name>A0A1E5Q760_9PROT</name>
<evidence type="ECO:0000313" key="3">
    <source>
        <dbReference type="Proteomes" id="UP000095347"/>
    </source>
</evidence>
<gene>
    <name evidence="2" type="ORF">BEN30_10705</name>
</gene>
<sequence>MKFFFLTLSLVCALALNAWASPLEDGLSAYEAQDYATARTQWERLRDDKSIAGFWAKYYLGILYEHGLGVETDMAKAYSYYRPIYGQVSRVLLDAEEQKKANEALPIDGIYRMAMIDLTNALEMEKSTDKKVRDKATQKLQDLRIAFDVAGFYRHGASFHQNGLLSLNGVGKRFYKDPPRAWAFFTLAAELGNPGSQKQADLLAATLKPHKMKEGREILDSYRPYIRQPF</sequence>
<keyword evidence="1" id="KW-0732">Signal</keyword>
<dbReference type="Proteomes" id="UP000095347">
    <property type="component" value="Unassembled WGS sequence"/>
</dbReference>
<feature type="signal peptide" evidence="1">
    <location>
        <begin position="1"/>
        <end position="20"/>
    </location>
</feature>
<dbReference type="AlphaFoldDB" id="A0A1E5Q760"/>
<dbReference type="EMBL" id="MCGG01000027">
    <property type="protein sequence ID" value="OEJ66863.1"/>
    <property type="molecule type" value="Genomic_DNA"/>
</dbReference>
<evidence type="ECO:0008006" key="4">
    <source>
        <dbReference type="Google" id="ProtNLM"/>
    </source>
</evidence>
<evidence type="ECO:0000256" key="1">
    <source>
        <dbReference type="SAM" id="SignalP"/>
    </source>
</evidence>
<feature type="chain" id="PRO_5009184096" description="Sel1 repeat family protein" evidence="1">
    <location>
        <begin position="21"/>
        <end position="230"/>
    </location>
</feature>
<protein>
    <recommendedName>
        <fullName evidence="4">Sel1 repeat family protein</fullName>
    </recommendedName>
</protein>
<organism evidence="2 3">
    <name type="scientific">Magnetovibrio blakemorei</name>
    <dbReference type="NCBI Taxonomy" id="28181"/>
    <lineage>
        <taxon>Bacteria</taxon>
        <taxon>Pseudomonadati</taxon>
        <taxon>Pseudomonadota</taxon>
        <taxon>Alphaproteobacteria</taxon>
        <taxon>Rhodospirillales</taxon>
        <taxon>Magnetovibrionaceae</taxon>
        <taxon>Magnetovibrio</taxon>
    </lineage>
</organism>
<accession>A0A1E5Q760</accession>
<proteinExistence type="predicted"/>
<evidence type="ECO:0000313" key="2">
    <source>
        <dbReference type="EMBL" id="OEJ66863.1"/>
    </source>
</evidence>
<dbReference type="Pfam" id="PF08238">
    <property type="entry name" value="Sel1"/>
    <property type="match status" value="2"/>
</dbReference>